<keyword evidence="5 11" id="KW-0548">Nucleotidyltransferase</keyword>
<keyword evidence="3 11" id="KW-0639">Primosome</keyword>
<sequence length="411" mass="47344">MYRDNLKEIMYEFKKYYKDLSEEDLFIKDLSKREIAIIPFENDIMIRHMSFNNPKTLKEYIEKNTPLHLYYSSAYYREPHATDMNSKGWEGADLIFDVDADHIPTDCKVNHDKWKCLNCNFQGIGQTPESCPNCGQKKIELISWICENCLNVAKEEVFKLIDEYLIPDFGIKIEDIEICFSGHRGYHIHVLSENFKKLSNDGRREIVDYVKGIGLEPRLHGLKIGGNGSIIGPDPKDPGWRGRIARAFYEYINKCTLEELRSIIGKSAEIIIRNKEKILEGIMSNPSSWIGLNKVGIGKITKIINIAIKDILCNIDERVTIDIKRLIRYPNSLHGKTGLKVCRLSYNDLEKFDPLKDSVVFKSGEMKIYVKEIPKIRIEDYEIGPIKDMEIEVPKSLGIYLLCKGAAELAH</sequence>
<evidence type="ECO:0000256" key="4">
    <source>
        <dbReference type="ARBA" id="ARBA00022679"/>
    </source>
</evidence>
<dbReference type="GO" id="GO:0046872">
    <property type="term" value="F:metal ion binding"/>
    <property type="evidence" value="ECO:0007669"/>
    <property type="project" value="UniProtKB-KW"/>
</dbReference>
<dbReference type="SUPFAM" id="SSF56747">
    <property type="entry name" value="Prim-pol domain"/>
    <property type="match status" value="1"/>
</dbReference>
<evidence type="ECO:0000256" key="2">
    <source>
        <dbReference type="ARBA" id="ARBA00022478"/>
    </source>
</evidence>
<evidence type="ECO:0000256" key="7">
    <source>
        <dbReference type="ARBA" id="ARBA00022723"/>
    </source>
</evidence>
<protein>
    <recommendedName>
        <fullName evidence="11">DNA primase small subunit PriS</fullName>
        <ecNumber evidence="11">2.7.7.-</ecNumber>
    </recommendedName>
</protein>
<evidence type="ECO:0000313" key="17">
    <source>
        <dbReference type="Proteomes" id="UP000317265"/>
    </source>
</evidence>
<dbReference type="HAMAP" id="MF_00700">
    <property type="entry name" value="DNA_primase_sml_arc"/>
    <property type="match status" value="1"/>
</dbReference>
<dbReference type="PANTHER" id="PTHR10536">
    <property type="entry name" value="DNA PRIMASE SMALL SUBUNIT"/>
    <property type="match status" value="1"/>
</dbReference>
<dbReference type="Gene3D" id="3.90.920.10">
    <property type="entry name" value="DNA primase, PRIM domain"/>
    <property type="match status" value="1"/>
</dbReference>
<proteinExistence type="inferred from homology"/>
<dbReference type="InterPro" id="IPR002755">
    <property type="entry name" value="DNA_primase_S"/>
</dbReference>
<keyword evidence="2 11" id="KW-0240">DNA-directed RNA polymerase</keyword>
<keyword evidence="4 11" id="KW-0808">Transferase</keyword>
<comment type="function">
    <text evidence="13">RNA polymerase that catalyzes the synthesis of short RNA molecules used as primers for DNA polymerase during DNA replication.</text>
</comment>
<organism evidence="14 16">
    <name type="scientific">Thermoproteota archaeon</name>
    <dbReference type="NCBI Taxonomy" id="2056631"/>
    <lineage>
        <taxon>Archaea</taxon>
        <taxon>Thermoproteota</taxon>
    </lineage>
</organism>
<dbReference type="EMBL" id="RXIH01000007">
    <property type="protein sequence ID" value="RZN57395.1"/>
    <property type="molecule type" value="Genomic_DNA"/>
</dbReference>
<dbReference type="EMBL" id="QNVI01000065">
    <property type="protein sequence ID" value="TDA37704.1"/>
    <property type="molecule type" value="Genomic_DNA"/>
</dbReference>
<evidence type="ECO:0000256" key="6">
    <source>
        <dbReference type="ARBA" id="ARBA00022705"/>
    </source>
</evidence>
<evidence type="ECO:0000256" key="11">
    <source>
        <dbReference type="HAMAP-Rule" id="MF_00700"/>
    </source>
</evidence>
<evidence type="ECO:0000256" key="10">
    <source>
        <dbReference type="ARBA" id="ARBA00023211"/>
    </source>
</evidence>
<dbReference type="GO" id="GO:0003899">
    <property type="term" value="F:DNA-directed RNA polymerase activity"/>
    <property type="evidence" value="ECO:0007669"/>
    <property type="project" value="UniProtKB-UniRule"/>
</dbReference>
<dbReference type="EC" id="2.7.7.-" evidence="11"/>
<evidence type="ECO:0000256" key="5">
    <source>
        <dbReference type="ARBA" id="ARBA00022695"/>
    </source>
</evidence>
<reference evidence="14 16" key="2">
    <citation type="journal article" date="2019" name="Nat. Microbiol.">
        <title>Wide diversity of methane and short-chain alkane metabolisms in uncultured archaea.</title>
        <authorList>
            <person name="Borrel G."/>
            <person name="Adam P.S."/>
            <person name="McKay L.J."/>
            <person name="Chen L.X."/>
            <person name="Sierra-Garcia I.N."/>
            <person name="Sieber C.M."/>
            <person name="Letourneur Q."/>
            <person name="Ghozlane A."/>
            <person name="Andersen G.L."/>
            <person name="Li W.J."/>
            <person name="Hallam S.J."/>
            <person name="Muyzer G."/>
            <person name="de Oliveira V.M."/>
            <person name="Inskeep W.P."/>
            <person name="Banfield J.F."/>
            <person name="Gribaldo S."/>
        </authorList>
    </citation>
    <scope>NUCLEOTIDE SEQUENCE [LARGE SCALE GENOMIC DNA]</scope>
    <source>
        <strain evidence="14">Verst-YHS</strain>
    </source>
</reference>
<dbReference type="CDD" id="cd04860">
    <property type="entry name" value="AE_Prim_S"/>
    <property type="match status" value="1"/>
</dbReference>
<dbReference type="GO" id="GO:0000428">
    <property type="term" value="C:DNA-directed RNA polymerase complex"/>
    <property type="evidence" value="ECO:0007669"/>
    <property type="project" value="UniProtKB-KW"/>
</dbReference>
<dbReference type="Pfam" id="PF01896">
    <property type="entry name" value="DNA_primase_S"/>
    <property type="match status" value="1"/>
</dbReference>
<evidence type="ECO:0000313" key="15">
    <source>
        <dbReference type="EMBL" id="TDA37704.1"/>
    </source>
</evidence>
<evidence type="ECO:0000256" key="12">
    <source>
        <dbReference type="RuleBase" id="RU003514"/>
    </source>
</evidence>
<dbReference type="GO" id="GO:0006269">
    <property type="term" value="P:DNA replication, synthesis of primer"/>
    <property type="evidence" value="ECO:0007669"/>
    <property type="project" value="UniProtKB-UniRule"/>
</dbReference>
<dbReference type="Proteomes" id="UP000317265">
    <property type="component" value="Unassembled WGS sequence"/>
</dbReference>
<evidence type="ECO:0000256" key="9">
    <source>
        <dbReference type="ARBA" id="ARBA00023163"/>
    </source>
</evidence>
<feature type="active site" evidence="11">
    <location>
        <position position="316"/>
    </location>
</feature>
<comment type="caution">
    <text evidence="14">The sequence shown here is derived from an EMBL/GenBank/DDBJ whole genome shotgun (WGS) entry which is preliminary data.</text>
</comment>
<keyword evidence="7 11" id="KW-0479">Metal-binding</keyword>
<keyword evidence="9 11" id="KW-0804">Transcription</keyword>
<evidence type="ECO:0000256" key="3">
    <source>
        <dbReference type="ARBA" id="ARBA00022515"/>
    </source>
</evidence>
<dbReference type="GO" id="GO:1990077">
    <property type="term" value="C:primosome complex"/>
    <property type="evidence" value="ECO:0007669"/>
    <property type="project" value="UniProtKB-KW"/>
</dbReference>
<feature type="active site" evidence="11">
    <location>
        <position position="99"/>
    </location>
</feature>
<evidence type="ECO:0000256" key="1">
    <source>
        <dbReference type="ARBA" id="ARBA00009762"/>
    </source>
</evidence>
<gene>
    <name evidence="11" type="primary">priS</name>
    <name evidence="15" type="ORF">DSO09_06320</name>
    <name evidence="14" type="ORF">EF809_00835</name>
</gene>
<dbReference type="InterPro" id="IPR014052">
    <property type="entry name" value="DNA_primase_ssu_euk/arc"/>
</dbReference>
<evidence type="ECO:0000313" key="14">
    <source>
        <dbReference type="EMBL" id="RZN57395.1"/>
    </source>
</evidence>
<evidence type="ECO:0000313" key="16">
    <source>
        <dbReference type="Proteomes" id="UP000316080"/>
    </source>
</evidence>
<dbReference type="Proteomes" id="UP000316080">
    <property type="component" value="Unassembled WGS sequence"/>
</dbReference>
<dbReference type="AlphaFoldDB" id="A0A520KGP1"/>
<keyword evidence="6 11" id="KW-0235">DNA replication</keyword>
<evidence type="ECO:0000256" key="13">
    <source>
        <dbReference type="RuleBase" id="RU004224"/>
    </source>
</evidence>
<feature type="active site" evidence="11">
    <location>
        <position position="97"/>
    </location>
</feature>
<name>A0A520KGP1_9CREN</name>
<comment type="similarity">
    <text evidence="1 11 12">Belongs to the eukaryotic-type primase small subunit family.</text>
</comment>
<evidence type="ECO:0000256" key="8">
    <source>
        <dbReference type="ARBA" id="ARBA00022842"/>
    </source>
</evidence>
<comment type="cofactor">
    <cofactor evidence="11">
        <name>Mg(2+)</name>
        <dbReference type="ChEBI" id="CHEBI:18420"/>
    </cofactor>
    <cofactor evidence="11">
        <name>Mn(2+)</name>
        <dbReference type="ChEBI" id="CHEBI:29035"/>
    </cofactor>
</comment>
<reference evidence="15 17" key="1">
    <citation type="journal article" date="2019" name="Nat. Microbiol.">
        <title>Expanding anaerobic alkane metabolism in the domain of Archaea.</title>
        <authorList>
            <person name="Wang Y."/>
            <person name="Wegener G."/>
            <person name="Hou J."/>
            <person name="Wang F."/>
            <person name="Xiao X."/>
        </authorList>
    </citation>
    <scope>NUCLEOTIDE SEQUENCE [LARGE SCALE GENOMIC DNA]</scope>
    <source>
        <strain evidence="15">WYZ-LMO11</strain>
    </source>
</reference>
<comment type="function">
    <text evidence="11">Catalytic subunit of DNA primase, an RNA polymerase that catalyzes the synthesis of short RNA molecules used as primers for DNA polymerase during DNA replication. The small subunit contains the primase catalytic core and has DNA synthesis activity on its own. Binding to the large subunit stabilizes and modulates the activity, increasing the rate of DNA synthesis while decreasing the length of the DNA fragments, and conferring RNA synthesis capability. The DNA polymerase activity may enable DNA primase to also catalyze primer extension after primer synthesis. May also play a role in DNA repair.</text>
</comment>
<dbReference type="InterPro" id="IPR023639">
    <property type="entry name" value="DNA_primase_ssu_PriS"/>
</dbReference>
<accession>A0A520KGP1</accession>
<keyword evidence="8 11" id="KW-0460">Magnesium</keyword>
<comment type="subunit">
    <text evidence="11">Heterodimer of a small subunit (PriS) and a large subunit (PriL).</text>
</comment>
<keyword evidence="10 11" id="KW-0464">Manganese</keyword>